<dbReference type="PANTHER" id="PTHR48101">
    <property type="entry name" value="METHYLMALONYL-COA MUTASE, MITOCHONDRIAL-RELATED"/>
    <property type="match status" value="1"/>
</dbReference>
<evidence type="ECO:0000256" key="1">
    <source>
        <dbReference type="ARBA" id="ARBA00000290"/>
    </source>
</evidence>
<evidence type="ECO:0000256" key="8">
    <source>
        <dbReference type="ARBA" id="ARBA00023285"/>
    </source>
</evidence>
<dbReference type="GO" id="GO:0046872">
    <property type="term" value="F:metal ion binding"/>
    <property type="evidence" value="ECO:0007669"/>
    <property type="project" value="InterPro"/>
</dbReference>
<reference evidence="11" key="1">
    <citation type="submission" date="2019-07" db="EMBL/GenBank/DDBJ databases">
        <title>Genomic Encyclopedia of Type Strains, Phase IV (KMG-IV): sequencing the most valuable type-strain genomes for metagenomic binning, comparative biology and taxonomic classification.</title>
        <authorList>
            <person name="Goeker M."/>
        </authorList>
    </citation>
    <scope>NUCLEOTIDE SEQUENCE</scope>
    <source>
        <strain evidence="11">DSM 44596</strain>
    </source>
</reference>
<evidence type="ECO:0000256" key="4">
    <source>
        <dbReference type="ARBA" id="ARBA00008465"/>
    </source>
</evidence>
<protein>
    <recommendedName>
        <fullName evidence="9">Methylmalonyl-CoA mutase small subunit</fullName>
        <ecNumber evidence="9">5.4.99.2</ecNumber>
    </recommendedName>
</protein>
<proteinExistence type="inferred from homology"/>
<dbReference type="SUPFAM" id="SSF51703">
    <property type="entry name" value="Cobalamin (vitamin B12)-dependent enzymes"/>
    <property type="match status" value="1"/>
</dbReference>
<dbReference type="InterPro" id="IPR036724">
    <property type="entry name" value="Cobalamin-bd_sf"/>
</dbReference>
<dbReference type="Gene3D" id="3.20.20.240">
    <property type="entry name" value="Methylmalonyl-CoA mutase"/>
    <property type="match status" value="1"/>
</dbReference>
<comment type="pathway">
    <text evidence="3">Metabolic intermediate metabolism; propanoyl-CoA degradation; succinyl-CoA from propanoyl-CoA: step 3/3.</text>
</comment>
<evidence type="ECO:0000256" key="3">
    <source>
        <dbReference type="ARBA" id="ARBA00005146"/>
    </source>
</evidence>
<dbReference type="PANTHER" id="PTHR48101:SF4">
    <property type="entry name" value="METHYLMALONYL-COA MUTASE, MITOCHONDRIAL"/>
    <property type="match status" value="1"/>
</dbReference>
<comment type="cofactor">
    <cofactor evidence="2">
        <name>adenosylcob(III)alamin</name>
        <dbReference type="ChEBI" id="CHEBI:18408"/>
    </cofactor>
</comment>
<keyword evidence="6" id="KW-0846">Cobalamin</keyword>
<feature type="domain" description="Methylmalonyl-CoA mutase alpha/beta chain catalytic" evidence="10">
    <location>
        <begin position="67"/>
        <end position="137"/>
    </location>
</feature>
<dbReference type="EC" id="5.4.99.2" evidence="9"/>
<keyword evidence="8" id="KW-0170">Cobalt</keyword>
<gene>
    <name evidence="11" type="ORF">FNL38_105278</name>
</gene>
<evidence type="ECO:0000256" key="9">
    <source>
        <dbReference type="NCBIfam" id="TIGR00642"/>
    </source>
</evidence>
<dbReference type="Pfam" id="PF01642">
    <property type="entry name" value="MM_CoA_mutase"/>
    <property type="match status" value="2"/>
</dbReference>
<dbReference type="InterPro" id="IPR006099">
    <property type="entry name" value="MeMalonylCoA_mutase_a/b_cat"/>
</dbReference>
<dbReference type="SUPFAM" id="SSF52242">
    <property type="entry name" value="Cobalamin (vitamin B12)-binding domain"/>
    <property type="match status" value="1"/>
</dbReference>
<evidence type="ECO:0000313" key="11">
    <source>
        <dbReference type="EMBL" id="TYQ03128.1"/>
    </source>
</evidence>
<comment type="similarity">
    <text evidence="4">Belongs to the methylmalonyl-CoA mutase family.</text>
</comment>
<dbReference type="EMBL" id="VNIQ01000005">
    <property type="protein sequence ID" value="TYQ03128.1"/>
    <property type="molecule type" value="Genomic_DNA"/>
</dbReference>
<dbReference type="InterPro" id="IPR004608">
    <property type="entry name" value="MMCoA_mutase_b"/>
</dbReference>
<dbReference type="GO" id="GO:0019652">
    <property type="term" value="P:lactate fermentation to propionate and acetate"/>
    <property type="evidence" value="ECO:0007669"/>
    <property type="project" value="InterPro"/>
</dbReference>
<evidence type="ECO:0000256" key="2">
    <source>
        <dbReference type="ARBA" id="ARBA00001922"/>
    </source>
</evidence>
<dbReference type="InterPro" id="IPR058549">
    <property type="entry name" value="MeMalonylCoA_mutase_a/b_site"/>
</dbReference>
<accession>A0A652YMP0</accession>
<evidence type="ECO:0000259" key="10">
    <source>
        <dbReference type="Pfam" id="PF01642"/>
    </source>
</evidence>
<comment type="subunit">
    <text evidence="5">Heterodimer of an alpha and a beta chain.</text>
</comment>
<dbReference type="InterPro" id="IPR016176">
    <property type="entry name" value="Cbl-dep_enz_cat"/>
</dbReference>
<dbReference type="PROSITE" id="PS00544">
    <property type="entry name" value="METMALONYL_COA_MUTASE"/>
    <property type="match status" value="1"/>
</dbReference>
<keyword evidence="7" id="KW-0413">Isomerase</keyword>
<evidence type="ECO:0000256" key="7">
    <source>
        <dbReference type="ARBA" id="ARBA00023235"/>
    </source>
</evidence>
<dbReference type="UniPathway" id="UPA00945">
    <property type="reaction ID" value="UER00910"/>
</dbReference>
<sequence length="653" mass="67217">MNSSDNRYNAYAQREAADTVSLASEAEAVEQAYAEWQRSVAGVLAKSRRVDAAELGPEPQKLLETVTYDGVTVAPLYSPRDERPEQTLPGSFPYVRGVDAHRDVNAGWLVSAQFGTASAADTNRTILDALENGVSAIWLKAGLGGVSVDSVDDLNSALEGVLLDLAPLTLDAGAEASAAARAILALLDARAEAGDGVSDRASIRINLGTAPLTSSFSGAADVELTEAVELAVAADARAESVRAITVDGTAFHNAGAGDAEELGAAVAAGLEYLRALTADGDLTIGAALAQLAFRYSATDDQFQTIAKFRAARLVWARIAQVCGASDFGGAPQHAVTSAAMMAQRDPWVNMLRTTLAAFGAGVGGADAVTVLPFDVALADGTLGVSKSFSSRIARNTQLLLLEESHLGRVLDPSAGSWYVEDLTQQIAATAWEFFQEIEAAGGYLAALEAGIVSDRIAATKAKRDSDIAHRKTTVTGVNEFPNLGETPLSAEAVEPGQSVARYAAAFEALRDRSDAFLASGGARPTALLAPLGSVAEHNVRTTFASNLLASGGIDAVNPGPLEVGAEAISAAVKASGATVAVLCGTDKRYGESAAAAVAELRAAGITKVLLAGPEKAVGDAAGDSRPDGFLTARIDAVSALTELLDFIETGSSK</sequence>
<evidence type="ECO:0000256" key="6">
    <source>
        <dbReference type="ARBA" id="ARBA00022628"/>
    </source>
</evidence>
<dbReference type="GO" id="GO:0031419">
    <property type="term" value="F:cobalamin binding"/>
    <property type="evidence" value="ECO:0007669"/>
    <property type="project" value="UniProtKB-KW"/>
</dbReference>
<dbReference type="AlphaFoldDB" id="A0A652YMP0"/>
<dbReference type="Gene3D" id="3.40.50.280">
    <property type="entry name" value="Cobalamin-binding domain"/>
    <property type="match status" value="1"/>
</dbReference>
<comment type="catalytic activity">
    <reaction evidence="1">
        <text>(R)-methylmalonyl-CoA = succinyl-CoA</text>
        <dbReference type="Rhea" id="RHEA:22888"/>
        <dbReference type="ChEBI" id="CHEBI:57292"/>
        <dbReference type="ChEBI" id="CHEBI:57326"/>
        <dbReference type="EC" id="5.4.99.2"/>
    </reaction>
</comment>
<dbReference type="NCBIfam" id="TIGR00642">
    <property type="entry name" value="mmCoA_mut_beta"/>
    <property type="match status" value="1"/>
</dbReference>
<evidence type="ECO:0000256" key="5">
    <source>
        <dbReference type="ARBA" id="ARBA00011870"/>
    </source>
</evidence>
<feature type="domain" description="Methylmalonyl-CoA mutase alpha/beta chain catalytic" evidence="10">
    <location>
        <begin position="142"/>
        <end position="514"/>
    </location>
</feature>
<dbReference type="GO" id="GO:0004494">
    <property type="term" value="F:methylmalonyl-CoA mutase activity"/>
    <property type="evidence" value="ECO:0007669"/>
    <property type="project" value="UniProtKB-UniRule"/>
</dbReference>
<name>A0A652YMP0_NOCGL</name>
<comment type="caution">
    <text evidence="11">The sequence shown here is derived from an EMBL/GenBank/DDBJ whole genome shotgun (WGS) entry which is preliminary data.</text>
</comment>
<dbReference type="CDD" id="cd03677">
    <property type="entry name" value="MM_CoA_mutase_beta"/>
    <property type="match status" value="1"/>
</dbReference>
<organism evidence="11">
    <name type="scientific">Nocardia globerula</name>
    <dbReference type="NCBI Taxonomy" id="1818"/>
    <lineage>
        <taxon>Bacteria</taxon>
        <taxon>Bacillati</taxon>
        <taxon>Actinomycetota</taxon>
        <taxon>Actinomycetes</taxon>
        <taxon>Mycobacteriales</taxon>
        <taxon>Nocardiaceae</taxon>
        <taxon>Nocardia</taxon>
    </lineage>
</organism>